<dbReference type="InterPro" id="IPR007529">
    <property type="entry name" value="Znf_HIT"/>
</dbReference>
<dbReference type="GO" id="GO:0008270">
    <property type="term" value="F:zinc ion binding"/>
    <property type="evidence" value="ECO:0007669"/>
    <property type="project" value="UniProtKB-UniRule"/>
</dbReference>
<dbReference type="VEuPathDB" id="FungiDB:AWRI3580_g1042"/>
<evidence type="ECO:0000259" key="9">
    <source>
        <dbReference type="PROSITE" id="PS51083"/>
    </source>
</evidence>
<dbReference type="OrthoDB" id="3972716at2759"/>
<keyword evidence="2 6" id="KW-0863">Zinc-finger</keyword>
<dbReference type="Pfam" id="PF25790">
    <property type="entry name" value="BCD1"/>
    <property type="match status" value="1"/>
</dbReference>
<evidence type="ECO:0000256" key="4">
    <source>
        <dbReference type="ARBA" id="ARBA00049598"/>
    </source>
</evidence>
<dbReference type="GO" id="GO:0000492">
    <property type="term" value="P:box C/D snoRNP assembly"/>
    <property type="evidence" value="ECO:0007669"/>
    <property type="project" value="TreeGrafter"/>
</dbReference>
<keyword evidence="7" id="KW-0175">Coiled coil</keyword>
<evidence type="ECO:0000256" key="2">
    <source>
        <dbReference type="ARBA" id="ARBA00022771"/>
    </source>
</evidence>
<dbReference type="GO" id="GO:0070761">
    <property type="term" value="C:pre-snoRNP complex"/>
    <property type="evidence" value="ECO:0007669"/>
    <property type="project" value="TreeGrafter"/>
</dbReference>
<proteinExistence type="inferred from homology"/>
<keyword evidence="1" id="KW-0479">Metal-binding</keyword>
<protein>
    <submittedName>
        <fullName evidence="10">Box C/D snoRNA protein 1</fullName>
    </submittedName>
</protein>
<keyword evidence="3" id="KW-0862">Zinc</keyword>
<feature type="compositionally biased region" description="Acidic residues" evidence="8">
    <location>
        <begin position="422"/>
        <end position="436"/>
    </location>
</feature>
<evidence type="ECO:0000256" key="8">
    <source>
        <dbReference type="SAM" id="MobiDB-lite"/>
    </source>
</evidence>
<dbReference type="Proteomes" id="UP000095358">
    <property type="component" value="Unassembled WGS sequence"/>
</dbReference>
<reference evidence="11" key="1">
    <citation type="journal article" date="2016" name="Genome Announc.">
        <title>Genome sequences of three species of Hanseniaspora isolated from spontaneous wine fermentations.</title>
        <authorList>
            <person name="Sternes P.R."/>
            <person name="Lee D."/>
            <person name="Kutyna D.R."/>
            <person name="Borneman A.R."/>
        </authorList>
    </citation>
    <scope>NUCLEOTIDE SEQUENCE [LARGE SCALE GENOMIC DNA]</scope>
    <source>
        <strain evidence="11">AWRI3580</strain>
    </source>
</reference>
<dbReference type="Gene3D" id="3.30.60.190">
    <property type="match status" value="1"/>
</dbReference>
<evidence type="ECO:0000313" key="10">
    <source>
        <dbReference type="EMBL" id="OEJ91726.1"/>
    </source>
</evidence>
<evidence type="ECO:0000256" key="1">
    <source>
        <dbReference type="ARBA" id="ARBA00022723"/>
    </source>
</evidence>
<keyword evidence="11" id="KW-1185">Reference proteome</keyword>
<dbReference type="GO" id="GO:0005634">
    <property type="term" value="C:nucleus"/>
    <property type="evidence" value="ECO:0007669"/>
    <property type="project" value="TreeGrafter"/>
</dbReference>
<evidence type="ECO:0000256" key="5">
    <source>
        <dbReference type="ARBA" id="ARBA00049654"/>
    </source>
</evidence>
<dbReference type="PANTHER" id="PTHR13483">
    <property type="entry name" value="BOX C_D SNORNA PROTEIN 1-RELATED"/>
    <property type="match status" value="1"/>
</dbReference>
<dbReference type="PROSITE" id="PS51083">
    <property type="entry name" value="ZF_HIT"/>
    <property type="match status" value="1"/>
</dbReference>
<dbReference type="PANTHER" id="PTHR13483:SF11">
    <property type="entry name" value="ZINC FINGER HIT DOMAIN-CONTAINING PROTEIN 3"/>
    <property type="match status" value="1"/>
</dbReference>
<evidence type="ECO:0000313" key="11">
    <source>
        <dbReference type="Proteomes" id="UP000095358"/>
    </source>
</evidence>
<gene>
    <name evidence="10" type="ORF">AWRI3580_g1042</name>
</gene>
<feature type="region of interest" description="Disordered" evidence="8">
    <location>
        <begin position="406"/>
        <end position="453"/>
    </location>
</feature>
<evidence type="ECO:0000256" key="3">
    <source>
        <dbReference type="ARBA" id="ARBA00022833"/>
    </source>
</evidence>
<comment type="function">
    <text evidence="4">Required for box C/D snoRNAs accumulation involved in snoRNA processing, snoRNA transport to the nucleolus and ribosome biogenesis.</text>
</comment>
<feature type="domain" description="HIT-type" evidence="9">
    <location>
        <begin position="15"/>
        <end position="49"/>
    </location>
</feature>
<feature type="coiled-coil region" evidence="7">
    <location>
        <begin position="345"/>
        <end position="392"/>
    </location>
</feature>
<dbReference type="GO" id="GO:0000463">
    <property type="term" value="P:maturation of LSU-rRNA from tricistronic rRNA transcript (SSU-rRNA, 5.8S rRNA, LSU-rRNA)"/>
    <property type="evidence" value="ECO:0007669"/>
    <property type="project" value="TreeGrafter"/>
</dbReference>
<dbReference type="EMBL" id="LPNN01000002">
    <property type="protein sequence ID" value="OEJ91726.1"/>
    <property type="molecule type" value="Genomic_DNA"/>
</dbReference>
<dbReference type="SUPFAM" id="SSF144232">
    <property type="entry name" value="HIT/MYND zinc finger-like"/>
    <property type="match status" value="1"/>
</dbReference>
<dbReference type="InterPro" id="IPR057721">
    <property type="entry name" value="BCD1_alpha/beta"/>
</dbReference>
<sequence>MNEEAIPLVSQAPKCEICEENTFKYKCSKCLLKYCSIPCLNQHKLKDNCSNRLYDPMEYISNKEMKTFDIKNEVDDNKKQEVQTNHIVKRDYEYLLSMDRQLQVAKTDFKQKNKETLSVGNLNVYNNRTVNKFLTDNGMELKFIMQRGCRCFLMPVGSSKNKRNKSRYDNKQKKFYWTIEWNLSKNIDPDHEKTTIIVDRCYEDMKIMDLIRYKWPKQEFKNAFNLEHIEDKENVNWLNSELKEKVLKQFLDHDKIHIFIKKFPNKMNNILDTRDAIKVQNVDSTVLSELLASKTCVEFPSLFVQIDDYKYVEEDTEEPVDKSIIDTNGKSIQFGNMVLKVYETAEDIENRDNQVIMEKQRLEEEMIQKQKEEEEQIKAKKLEEQNQLKQKRTFSLQEYKGIKKQKLTVSKAQNIPDFHENESEDSDDVTSEEEDEPKQNPSASNSLAARLFG</sequence>
<dbReference type="InterPro" id="IPR051639">
    <property type="entry name" value="BCD1"/>
</dbReference>
<dbReference type="STRING" id="29833.A0A1E5RY10"/>
<dbReference type="AlphaFoldDB" id="A0A1E5RY10"/>
<dbReference type="Pfam" id="PF04438">
    <property type="entry name" value="zf-HIT"/>
    <property type="match status" value="1"/>
</dbReference>
<accession>A0A1E5RY10</accession>
<dbReference type="GO" id="GO:0048254">
    <property type="term" value="P:snoRNA localization"/>
    <property type="evidence" value="ECO:0007669"/>
    <property type="project" value="TreeGrafter"/>
</dbReference>
<dbReference type="CDD" id="cd23024">
    <property type="entry name" value="zf-HIT_ZNHIT2-3"/>
    <property type="match status" value="1"/>
</dbReference>
<name>A0A1E5RY10_HANUV</name>
<comment type="caution">
    <text evidence="10">The sequence shown here is derived from an EMBL/GenBank/DDBJ whole genome shotgun (WGS) entry which is preliminary data.</text>
</comment>
<evidence type="ECO:0000256" key="7">
    <source>
        <dbReference type="SAM" id="Coils"/>
    </source>
</evidence>
<evidence type="ECO:0000256" key="6">
    <source>
        <dbReference type="PROSITE-ProRule" id="PRU00453"/>
    </source>
</evidence>
<organism evidence="10 11">
    <name type="scientific">Hanseniaspora uvarum</name>
    <name type="common">Yeast</name>
    <name type="synonym">Kloeckera apiculata</name>
    <dbReference type="NCBI Taxonomy" id="29833"/>
    <lineage>
        <taxon>Eukaryota</taxon>
        <taxon>Fungi</taxon>
        <taxon>Dikarya</taxon>
        <taxon>Ascomycota</taxon>
        <taxon>Saccharomycotina</taxon>
        <taxon>Saccharomycetes</taxon>
        <taxon>Saccharomycodales</taxon>
        <taxon>Saccharomycodaceae</taxon>
        <taxon>Hanseniaspora</taxon>
    </lineage>
</organism>
<comment type="similarity">
    <text evidence="5">Belongs to the BCD1 family.</text>
</comment>